<feature type="region of interest" description="Disordered" evidence="2">
    <location>
        <begin position="33"/>
        <end position="53"/>
    </location>
</feature>
<dbReference type="InterPro" id="IPR049874">
    <property type="entry name" value="ROK_cs"/>
</dbReference>
<dbReference type="SUPFAM" id="SSF46785">
    <property type="entry name" value="Winged helix' DNA-binding domain"/>
    <property type="match status" value="1"/>
</dbReference>
<evidence type="ECO:0000256" key="1">
    <source>
        <dbReference type="ARBA" id="ARBA00006479"/>
    </source>
</evidence>
<dbReference type="Gene3D" id="1.10.10.10">
    <property type="entry name" value="Winged helix-like DNA-binding domain superfamily/Winged helix DNA-binding domain"/>
    <property type="match status" value="1"/>
</dbReference>
<sequence length="481" mass="49411">MRRTASGAPGDFVQPLSEALVERPRQAVALRRAGHAGSAVSGRTEGAPPVKRTSRDIRTANRYGVLRQIIARSPTSRQELAAATGLSLATVATLVGELLDLGMLTEVGFEDSAGGRPRGLVAVNASGGALIGVDIAETYVRVELFDLALNVLARAREGMCPGGTLPEQVVGHVVSAVGSVVTQAGVEGARVLGVGVSVPGQVDRETGTSEYAPNWDWHDVPLLDLLAEHIAYPLHLDNPLRACAVAELWFGAARGRGDAVVVNLGTGVGAGLVLGGGLHRGVSNSAGEWGHTTLVLDGRPCHCGDRGCVETYAGAPGIMLNLRELSPDSPLLHPEDQTATIDALARAVAAGDPVAVQAVRDTARYLGAAIANLVNLLDPEVVVLSSWVAAALGEPLLREVREAVARHALKRPLAGTEIVLSPIPTDPVCLGAATFALEGALSSAVRGPAAGGPAARRAAPAARTASAPRTDPARSRTAPPA</sequence>
<dbReference type="SUPFAM" id="SSF53067">
    <property type="entry name" value="Actin-like ATPase domain"/>
    <property type="match status" value="1"/>
</dbReference>
<dbReference type="Pfam" id="PF00480">
    <property type="entry name" value="ROK"/>
    <property type="match status" value="1"/>
</dbReference>
<dbReference type="AlphaFoldDB" id="A0A918K866"/>
<evidence type="ECO:0000256" key="2">
    <source>
        <dbReference type="SAM" id="MobiDB-lite"/>
    </source>
</evidence>
<dbReference type="Gene3D" id="3.30.420.40">
    <property type="match status" value="2"/>
</dbReference>
<reference evidence="3" key="2">
    <citation type="submission" date="2020-09" db="EMBL/GenBank/DDBJ databases">
        <authorList>
            <person name="Sun Q."/>
            <person name="Ohkuma M."/>
        </authorList>
    </citation>
    <scope>NUCLEOTIDE SEQUENCE</scope>
    <source>
        <strain evidence="3">JCM 4956</strain>
    </source>
</reference>
<dbReference type="PROSITE" id="PS01125">
    <property type="entry name" value="ROK"/>
    <property type="match status" value="1"/>
</dbReference>
<feature type="compositionally biased region" description="Low complexity" evidence="2">
    <location>
        <begin position="446"/>
        <end position="470"/>
    </location>
</feature>
<organism evidence="3 4">
    <name type="scientific">Streptomyces fructofermentans</name>
    <dbReference type="NCBI Taxonomy" id="152141"/>
    <lineage>
        <taxon>Bacteria</taxon>
        <taxon>Bacillati</taxon>
        <taxon>Actinomycetota</taxon>
        <taxon>Actinomycetes</taxon>
        <taxon>Kitasatosporales</taxon>
        <taxon>Streptomycetaceae</taxon>
        <taxon>Streptomyces</taxon>
    </lineage>
</organism>
<evidence type="ECO:0000313" key="4">
    <source>
        <dbReference type="Proteomes" id="UP000645555"/>
    </source>
</evidence>
<proteinExistence type="inferred from homology"/>
<keyword evidence="3" id="KW-0808">Transferase</keyword>
<feature type="region of interest" description="Disordered" evidence="2">
    <location>
        <begin position="446"/>
        <end position="481"/>
    </location>
</feature>
<dbReference type="InterPro" id="IPR000600">
    <property type="entry name" value="ROK"/>
</dbReference>
<dbReference type="InterPro" id="IPR036388">
    <property type="entry name" value="WH-like_DNA-bd_sf"/>
</dbReference>
<keyword evidence="4" id="KW-1185">Reference proteome</keyword>
<dbReference type="InterPro" id="IPR043129">
    <property type="entry name" value="ATPase_NBD"/>
</dbReference>
<keyword evidence="3" id="KW-0418">Kinase</keyword>
<comment type="similarity">
    <text evidence="1">Belongs to the ROK (NagC/XylR) family.</text>
</comment>
<accession>A0A918K866</accession>
<dbReference type="PANTHER" id="PTHR18964:SF149">
    <property type="entry name" value="BIFUNCTIONAL UDP-N-ACETYLGLUCOSAMINE 2-EPIMERASE_N-ACETYLMANNOSAMINE KINASE"/>
    <property type="match status" value="1"/>
</dbReference>
<gene>
    <name evidence="3" type="ORF">GCM10010515_19030</name>
</gene>
<dbReference type="PANTHER" id="PTHR18964">
    <property type="entry name" value="ROK (REPRESSOR, ORF, KINASE) FAMILY"/>
    <property type="match status" value="1"/>
</dbReference>
<dbReference type="EMBL" id="BMWD01000005">
    <property type="protein sequence ID" value="GGX51990.1"/>
    <property type="molecule type" value="Genomic_DNA"/>
</dbReference>
<protein>
    <submittedName>
        <fullName evidence="3">Sugar kinase</fullName>
    </submittedName>
</protein>
<dbReference type="Pfam" id="PF13412">
    <property type="entry name" value="HTH_24"/>
    <property type="match status" value="1"/>
</dbReference>
<dbReference type="InterPro" id="IPR036390">
    <property type="entry name" value="WH_DNA-bd_sf"/>
</dbReference>
<evidence type="ECO:0000313" key="3">
    <source>
        <dbReference type="EMBL" id="GGX51990.1"/>
    </source>
</evidence>
<dbReference type="GO" id="GO:0016301">
    <property type="term" value="F:kinase activity"/>
    <property type="evidence" value="ECO:0007669"/>
    <property type="project" value="UniProtKB-KW"/>
</dbReference>
<reference evidence="3" key="1">
    <citation type="journal article" date="2014" name="Int. J. Syst. Evol. Microbiol.">
        <title>Complete genome sequence of Corynebacterium casei LMG S-19264T (=DSM 44701T), isolated from a smear-ripened cheese.</title>
        <authorList>
            <consortium name="US DOE Joint Genome Institute (JGI-PGF)"/>
            <person name="Walter F."/>
            <person name="Albersmeier A."/>
            <person name="Kalinowski J."/>
            <person name="Ruckert C."/>
        </authorList>
    </citation>
    <scope>NUCLEOTIDE SEQUENCE</scope>
    <source>
        <strain evidence="3">JCM 4956</strain>
    </source>
</reference>
<comment type="caution">
    <text evidence="3">The sequence shown here is derived from an EMBL/GenBank/DDBJ whole genome shotgun (WGS) entry which is preliminary data.</text>
</comment>
<name>A0A918K866_9ACTN</name>
<dbReference type="Proteomes" id="UP000645555">
    <property type="component" value="Unassembled WGS sequence"/>
</dbReference>